<feature type="non-terminal residue" evidence="1">
    <location>
        <position position="120"/>
    </location>
</feature>
<accession>A0A0P8E3K7</accession>
<sequence>MTGLPIKTFKNLRINIILTVIICISISAGESAVQANGGYITWNDFTVNSYTEHWLGFYGMITNNSMTIENFDMKNNKALQHIFPGITVHKGDYLIITTSPSPPDLSGLKAGNIASIDEIT</sequence>
<evidence type="ECO:0000313" key="2">
    <source>
        <dbReference type="Proteomes" id="UP000050360"/>
    </source>
</evidence>
<protein>
    <submittedName>
        <fullName evidence="1">Uncharacterized protein</fullName>
    </submittedName>
</protein>
<dbReference type="Proteomes" id="UP000050360">
    <property type="component" value="Unassembled WGS sequence"/>
</dbReference>
<reference evidence="1 2" key="1">
    <citation type="submission" date="2015-09" db="EMBL/GenBank/DDBJ databases">
        <title>A metagenomics-based metabolic model of nitrate-dependent anaerobic oxidation of methane by Methanoperedens-like archaea.</title>
        <authorList>
            <person name="Arshad A."/>
            <person name="Speth D.R."/>
            <person name="De Graaf R.M."/>
            <person name="Op Den Camp H.J."/>
            <person name="Jetten M.S."/>
            <person name="Welte C.U."/>
        </authorList>
    </citation>
    <scope>NUCLEOTIDE SEQUENCE [LARGE SCALE GENOMIC DNA]</scope>
</reference>
<comment type="caution">
    <text evidence="1">The sequence shown here is derived from an EMBL/GenBank/DDBJ whole genome shotgun (WGS) entry which is preliminary data.</text>
</comment>
<dbReference type="EMBL" id="LKCM01000021">
    <property type="protein sequence ID" value="KPQ45110.1"/>
    <property type="molecule type" value="Genomic_DNA"/>
</dbReference>
<organism evidence="1 2">
    <name type="scientific">Candidatus Methanoperedens nitratireducens</name>
    <dbReference type="NCBI Taxonomy" id="1392998"/>
    <lineage>
        <taxon>Archaea</taxon>
        <taxon>Methanobacteriati</taxon>
        <taxon>Methanobacteriota</taxon>
        <taxon>Stenosarchaea group</taxon>
        <taxon>Methanomicrobia</taxon>
        <taxon>Methanosarcinales</taxon>
        <taxon>ANME-2 cluster</taxon>
        <taxon>Candidatus Methanoperedentaceae</taxon>
        <taxon>Candidatus Methanoperedens</taxon>
    </lineage>
</organism>
<gene>
    <name evidence="1" type="ORF">MPEBLZ_00284</name>
</gene>
<name>A0A0P8E3K7_9EURY</name>
<proteinExistence type="predicted"/>
<dbReference type="AlphaFoldDB" id="A0A0P8E3K7"/>
<evidence type="ECO:0000313" key="1">
    <source>
        <dbReference type="EMBL" id="KPQ45110.1"/>
    </source>
</evidence>